<evidence type="ECO:0000256" key="5">
    <source>
        <dbReference type="ARBA" id="ARBA00022692"/>
    </source>
</evidence>
<feature type="domain" description="NolW-like" evidence="13">
    <location>
        <begin position="228"/>
        <end position="286"/>
    </location>
</feature>
<dbReference type="EMBL" id="CP072748">
    <property type="protein sequence ID" value="QTX12643.1"/>
    <property type="molecule type" value="Genomic_DNA"/>
</dbReference>
<evidence type="ECO:0000313" key="17">
    <source>
        <dbReference type="Proteomes" id="UP000664466"/>
    </source>
</evidence>
<dbReference type="InterPro" id="IPR049371">
    <property type="entry name" value="GspD-like_N0"/>
</dbReference>
<evidence type="ECO:0000256" key="4">
    <source>
        <dbReference type="ARBA" id="ARBA00022452"/>
    </source>
</evidence>
<dbReference type="Pfam" id="PF03958">
    <property type="entry name" value="Secretin_N"/>
    <property type="match status" value="2"/>
</dbReference>
<dbReference type="Gene3D" id="3.30.1370.120">
    <property type="match status" value="3"/>
</dbReference>
<comment type="similarity">
    <text evidence="2">Belongs to the bacterial secretin family. GSP D subfamily.</text>
</comment>
<feature type="domain" description="NolW-like" evidence="13">
    <location>
        <begin position="295"/>
        <end position="359"/>
    </location>
</feature>
<gene>
    <name evidence="16" type="primary">gspD</name>
    <name evidence="16" type="ORF">J1836_010100</name>
    <name evidence="15" type="ORF">J1836_14720</name>
</gene>
<dbReference type="Pfam" id="PF21305">
    <property type="entry name" value="type_II_gspD_N0"/>
    <property type="match status" value="1"/>
</dbReference>
<feature type="domain" description="GspD-like N0" evidence="14">
    <location>
        <begin position="133"/>
        <end position="204"/>
    </location>
</feature>
<evidence type="ECO:0000256" key="3">
    <source>
        <dbReference type="ARBA" id="ARBA00022448"/>
    </source>
</evidence>
<dbReference type="PANTHER" id="PTHR30332:SF25">
    <property type="entry name" value="SECRETIN XPSD"/>
    <property type="match status" value="1"/>
</dbReference>
<name>A0A8B0SK78_9GAMM</name>
<evidence type="ECO:0000259" key="14">
    <source>
        <dbReference type="Pfam" id="PF21305"/>
    </source>
</evidence>
<dbReference type="RefSeq" id="WP_207251911.1">
    <property type="nucleotide sequence ID" value="NZ_JAFMPM010000008.1"/>
</dbReference>
<evidence type="ECO:0000256" key="2">
    <source>
        <dbReference type="ARBA" id="ARBA00006980"/>
    </source>
</evidence>
<evidence type="ECO:0000259" key="13">
    <source>
        <dbReference type="Pfam" id="PF03958"/>
    </source>
</evidence>
<evidence type="ECO:0000259" key="12">
    <source>
        <dbReference type="Pfam" id="PF00263"/>
    </source>
</evidence>
<dbReference type="InterPro" id="IPR004846">
    <property type="entry name" value="T2SS/T3SS_dom"/>
</dbReference>
<dbReference type="InterPro" id="IPR005644">
    <property type="entry name" value="NolW-like"/>
</dbReference>
<organism evidence="16">
    <name type="scientific">Thiothrix fructosivorans</name>
    <dbReference type="NCBI Taxonomy" id="111770"/>
    <lineage>
        <taxon>Bacteria</taxon>
        <taxon>Pseudomonadati</taxon>
        <taxon>Pseudomonadota</taxon>
        <taxon>Gammaproteobacteria</taxon>
        <taxon>Thiotrichales</taxon>
        <taxon>Thiotrichaceae</taxon>
        <taxon>Thiothrix</taxon>
    </lineage>
</organism>
<feature type="region of interest" description="Disordered" evidence="11">
    <location>
        <begin position="393"/>
        <end position="425"/>
    </location>
</feature>
<dbReference type="Proteomes" id="UP000664466">
    <property type="component" value="Unassembled WGS sequence"/>
</dbReference>
<evidence type="ECO:0000256" key="11">
    <source>
        <dbReference type="SAM" id="MobiDB-lite"/>
    </source>
</evidence>
<keyword evidence="4" id="KW-1134">Transmembrane beta strand</keyword>
<dbReference type="Gene3D" id="3.55.50.30">
    <property type="match status" value="1"/>
</dbReference>
<reference evidence="16" key="2">
    <citation type="submission" date="2021-04" db="EMBL/GenBank/DDBJ databases">
        <title>Complete Genome and methylome analysis of Thiothrix fructosivorans ATCC 49748.</title>
        <authorList>
            <person name="Fomenkov A."/>
            <person name="Sun L."/>
            <person name="Vincze T."/>
            <person name="Grabovich M.Y."/>
            <person name="Roberts R.J."/>
        </authorList>
    </citation>
    <scope>NUCLEOTIDE SEQUENCE</scope>
    <source>
        <strain evidence="16">ATCC 49748</strain>
    </source>
</reference>
<evidence type="ECO:0000256" key="9">
    <source>
        <dbReference type="ARBA" id="ARBA00023237"/>
    </source>
</evidence>
<keyword evidence="9" id="KW-0998">Cell outer membrane</keyword>
<evidence type="ECO:0000256" key="1">
    <source>
        <dbReference type="ARBA" id="ARBA00004442"/>
    </source>
</evidence>
<dbReference type="InterPro" id="IPR001775">
    <property type="entry name" value="GspD/PilQ"/>
</dbReference>
<sequence>MKYKGSIVGLVSVAVLMSACTSIKGSPGYRSNIKNNSGFQRSDAVRELAPSAVGLSRPVLRPADTGSVQTVGYREENRNTPAWDAMPSGSNSANKSSKQGDVELILGNHDYYRSDVKRPDVANKASKGAGIALNFERASIREVVKVVLGDILKETYTVEPGVEGEVTINSTDPIERDALIPTLESLLQTQGAVLYKDDTGNYRVAARANLKGRGFMPSTGSIKPGYSMQVVTLRYIPVAEMQKILEPLASPDAFVRVDPNRNMLVLAGTSSELANLMATIKTFDVDVLKGMSVGLYRVKNVEAGVVAKNLDALFGESGNSPMAGMIKIMPIEHMNSIMIISANADYLKDMKDWVDRFDQVSPTAGQQLFVYQVQNGDSEHLADMLNQIFGGKKSSSKKSGLPGSNASSLAPGLEPASVGADGQPVAAAAEPAKTMLGGTGDTGGEGLSINPDAEVRIVSDKTNNSLMIMCAEDTYKQIQESLKRLDVMPMQVQVEASIMEVTLTDGLEYGLQWYFKNNGNAFGANGVGGLGANANGYTTPGGFSFSATLGAERVMGAVNALARESKVRVLSSPSVLVLDNQTASIKVGDQQPVFTGSLSTASGSASGLTTATTVQYKDTGVSLQVTPHVNANGLVKMDIQQDITDVGEVDSATGNRSFLQRNIKSNVAVKSGETVVLGGLIRDNNTEGRNGVPGLSKLPVIGGAFSGTSKGGKRTELLVMITPTAITSQRDLVKTGEEMRERMKSLMDGDKFLPQLKGQYVE</sequence>
<feature type="domain" description="Type II/III secretion system secretin-like" evidence="12">
    <location>
        <begin position="560"/>
        <end position="725"/>
    </location>
</feature>
<comment type="subcellular location">
    <subcellularLocation>
        <location evidence="1 10">Cell outer membrane</location>
    </subcellularLocation>
</comment>
<evidence type="ECO:0000256" key="8">
    <source>
        <dbReference type="ARBA" id="ARBA00023136"/>
    </source>
</evidence>
<dbReference type="Pfam" id="PF00263">
    <property type="entry name" value="Secretin"/>
    <property type="match status" value="1"/>
</dbReference>
<dbReference type="GO" id="GO:0009279">
    <property type="term" value="C:cell outer membrane"/>
    <property type="evidence" value="ECO:0007669"/>
    <property type="project" value="UniProtKB-SubCell"/>
</dbReference>
<dbReference type="NCBIfam" id="TIGR02517">
    <property type="entry name" value="type_II_gspD"/>
    <property type="match status" value="1"/>
</dbReference>
<keyword evidence="17" id="KW-1185">Reference proteome</keyword>
<keyword evidence="7" id="KW-0653">Protein transport</keyword>
<dbReference type="GO" id="GO:0015628">
    <property type="term" value="P:protein secretion by the type II secretion system"/>
    <property type="evidence" value="ECO:0007669"/>
    <property type="project" value="InterPro"/>
</dbReference>
<dbReference type="InterPro" id="IPR038591">
    <property type="entry name" value="NolW-like_sf"/>
</dbReference>
<reference evidence="15 17" key="1">
    <citation type="submission" date="2021-03" db="EMBL/GenBank/DDBJ databases">
        <title>Draft genome and methylome analysis of Thiotrix fructosivoruns ATCC 49748.</title>
        <authorList>
            <person name="Fomenkov A."/>
            <person name="Grabovich M.Y."/>
            <person name="Roberts R.J."/>
        </authorList>
    </citation>
    <scope>NUCLEOTIDE SEQUENCE [LARGE SCALE GENOMIC DNA]</scope>
    <source>
        <strain evidence="15 17">ATCC 49748</strain>
    </source>
</reference>
<dbReference type="EMBL" id="JAFMPM010000008">
    <property type="protein sequence ID" value="MBO0614161.1"/>
    <property type="molecule type" value="Genomic_DNA"/>
</dbReference>
<dbReference type="PROSITE" id="PS51257">
    <property type="entry name" value="PROKAR_LIPOPROTEIN"/>
    <property type="match status" value="1"/>
</dbReference>
<dbReference type="InterPro" id="IPR050810">
    <property type="entry name" value="Bact_Secretion_Sys_Channel"/>
</dbReference>
<feature type="region of interest" description="Disordered" evidence="11">
    <location>
        <begin position="74"/>
        <end position="98"/>
    </location>
</feature>
<keyword evidence="6" id="KW-0732">Signal</keyword>
<feature type="compositionally biased region" description="Polar residues" evidence="11">
    <location>
        <begin position="88"/>
        <end position="98"/>
    </location>
</feature>
<protein>
    <submittedName>
        <fullName evidence="16">Type II secretion system secretin GspD</fullName>
    </submittedName>
</protein>
<proteinExistence type="inferred from homology"/>
<evidence type="ECO:0000313" key="16">
    <source>
        <dbReference type="EMBL" id="QTX12643.1"/>
    </source>
</evidence>
<dbReference type="GO" id="GO:0015627">
    <property type="term" value="C:type II protein secretion system complex"/>
    <property type="evidence" value="ECO:0007669"/>
    <property type="project" value="InterPro"/>
</dbReference>
<evidence type="ECO:0000256" key="10">
    <source>
        <dbReference type="RuleBase" id="RU004004"/>
    </source>
</evidence>
<keyword evidence="3 10" id="KW-0813">Transport</keyword>
<dbReference type="PANTHER" id="PTHR30332">
    <property type="entry name" value="PROBABLE GENERAL SECRETION PATHWAY PROTEIN D"/>
    <property type="match status" value="1"/>
</dbReference>
<keyword evidence="5" id="KW-0812">Transmembrane</keyword>
<evidence type="ECO:0000256" key="6">
    <source>
        <dbReference type="ARBA" id="ARBA00022729"/>
    </source>
</evidence>
<accession>A0A8B0SK78</accession>
<dbReference type="InterPro" id="IPR013356">
    <property type="entry name" value="T2SS_GspD"/>
</dbReference>
<evidence type="ECO:0000313" key="15">
    <source>
        <dbReference type="EMBL" id="MBO0614161.1"/>
    </source>
</evidence>
<evidence type="ECO:0000256" key="7">
    <source>
        <dbReference type="ARBA" id="ARBA00022927"/>
    </source>
</evidence>
<dbReference type="PRINTS" id="PR00811">
    <property type="entry name" value="BCTERIALGSPD"/>
</dbReference>
<dbReference type="AlphaFoldDB" id="A0A8B0SK78"/>
<keyword evidence="8" id="KW-0472">Membrane</keyword>